<keyword evidence="3" id="KW-0731">Sigma factor</keyword>
<evidence type="ECO:0000313" key="10">
    <source>
        <dbReference type="Proteomes" id="UP000281192"/>
    </source>
</evidence>
<keyword evidence="4" id="KW-0804">Transcription</keyword>
<dbReference type="EMBL" id="CP026100">
    <property type="protein sequence ID" value="AYV48268.1"/>
    <property type="molecule type" value="Genomic_DNA"/>
</dbReference>
<feature type="domain" description="RNA polymerase sigma-70 region 2" evidence="5">
    <location>
        <begin position="21"/>
        <end position="87"/>
    </location>
</feature>
<dbReference type="InterPro" id="IPR039425">
    <property type="entry name" value="RNA_pol_sigma-70-like"/>
</dbReference>
<comment type="similarity">
    <text evidence="1">Belongs to the sigma-70 factor family. ECF subfamily.</text>
</comment>
<dbReference type="InterPro" id="IPR013324">
    <property type="entry name" value="RNA_pol_sigma_r3/r4-like"/>
</dbReference>
<dbReference type="InterPro" id="IPR014284">
    <property type="entry name" value="RNA_pol_sigma-70_dom"/>
</dbReference>
<dbReference type="RefSeq" id="WP_101715607.1">
    <property type="nucleotide sequence ID" value="NZ_CP026100.1"/>
</dbReference>
<protein>
    <submittedName>
        <fullName evidence="8">RNA polymerase subunit sigma-70</fullName>
    </submittedName>
</protein>
<evidence type="ECO:0000256" key="1">
    <source>
        <dbReference type="ARBA" id="ARBA00010641"/>
    </source>
</evidence>
<organism evidence="8 9">
    <name type="scientific">Caulobacter flavus</name>
    <dbReference type="NCBI Taxonomy" id="1679497"/>
    <lineage>
        <taxon>Bacteria</taxon>
        <taxon>Pseudomonadati</taxon>
        <taxon>Pseudomonadota</taxon>
        <taxon>Alphaproteobacteria</taxon>
        <taxon>Caulobacterales</taxon>
        <taxon>Caulobacteraceae</taxon>
        <taxon>Caulobacter</taxon>
    </lineage>
</organism>
<dbReference type="GO" id="GO:0016987">
    <property type="term" value="F:sigma factor activity"/>
    <property type="evidence" value="ECO:0007669"/>
    <property type="project" value="UniProtKB-KW"/>
</dbReference>
<dbReference type="KEGG" id="cfh:C1707_19490"/>
<evidence type="ECO:0000256" key="2">
    <source>
        <dbReference type="ARBA" id="ARBA00023015"/>
    </source>
</evidence>
<evidence type="ECO:0000259" key="6">
    <source>
        <dbReference type="Pfam" id="PF08281"/>
    </source>
</evidence>
<gene>
    <name evidence="7" type="ORF">C1707_19490</name>
    <name evidence="8" type="ORF">CFHF_24860</name>
</gene>
<evidence type="ECO:0000313" key="7">
    <source>
        <dbReference type="EMBL" id="AYV48268.1"/>
    </source>
</evidence>
<dbReference type="Gene3D" id="1.10.1740.10">
    <property type="match status" value="1"/>
</dbReference>
<dbReference type="SUPFAM" id="SSF88946">
    <property type="entry name" value="Sigma2 domain of RNA polymerase sigma factors"/>
    <property type="match status" value="1"/>
</dbReference>
<reference evidence="7 10" key="2">
    <citation type="submission" date="2018-01" db="EMBL/GenBank/DDBJ databases">
        <title>Complete genome sequence of Caulobacter flavus RHGG3.</title>
        <authorList>
            <person name="Yang E."/>
        </authorList>
    </citation>
    <scope>NUCLEOTIDE SEQUENCE [LARGE SCALE GENOMIC DNA]</scope>
    <source>
        <strain evidence="7 10">RHGG3</strain>
    </source>
</reference>
<dbReference type="SUPFAM" id="SSF88659">
    <property type="entry name" value="Sigma3 and sigma4 domains of RNA polymerase sigma factors"/>
    <property type="match status" value="1"/>
</dbReference>
<feature type="domain" description="RNA polymerase sigma factor 70 region 4 type 2" evidence="6">
    <location>
        <begin position="117"/>
        <end position="166"/>
    </location>
</feature>
<dbReference type="InterPro" id="IPR007627">
    <property type="entry name" value="RNA_pol_sigma70_r2"/>
</dbReference>
<dbReference type="Pfam" id="PF08281">
    <property type="entry name" value="Sigma70_r4_2"/>
    <property type="match status" value="1"/>
</dbReference>
<evidence type="ECO:0000256" key="3">
    <source>
        <dbReference type="ARBA" id="ARBA00023082"/>
    </source>
</evidence>
<accession>A0A2N5CL14</accession>
<dbReference type="InterPro" id="IPR013249">
    <property type="entry name" value="RNA_pol_sigma70_r4_t2"/>
</dbReference>
<dbReference type="Proteomes" id="UP000234483">
    <property type="component" value="Unassembled WGS sequence"/>
</dbReference>
<dbReference type="InterPro" id="IPR013325">
    <property type="entry name" value="RNA_pol_sigma_r2"/>
</dbReference>
<name>A0A2N5CL14_9CAUL</name>
<evidence type="ECO:0000313" key="9">
    <source>
        <dbReference type="Proteomes" id="UP000234483"/>
    </source>
</evidence>
<evidence type="ECO:0000259" key="5">
    <source>
        <dbReference type="Pfam" id="PF04542"/>
    </source>
</evidence>
<dbReference type="NCBIfam" id="TIGR02937">
    <property type="entry name" value="sigma70-ECF"/>
    <property type="match status" value="1"/>
</dbReference>
<proteinExistence type="inferred from homology"/>
<dbReference type="Gene3D" id="1.10.10.10">
    <property type="entry name" value="Winged helix-like DNA-binding domain superfamily/Winged helix DNA-binding domain"/>
    <property type="match status" value="1"/>
</dbReference>
<dbReference type="Pfam" id="PF04542">
    <property type="entry name" value="Sigma70_r2"/>
    <property type="match status" value="1"/>
</dbReference>
<reference evidence="8 9" key="1">
    <citation type="submission" date="2017-12" db="EMBL/GenBank/DDBJ databases">
        <title>The genome sequence of Caulobacter flavus CGMCC1 15093.</title>
        <authorList>
            <person name="Gao J."/>
            <person name="Mao X."/>
            <person name="Sun J."/>
        </authorList>
    </citation>
    <scope>NUCLEOTIDE SEQUENCE [LARGE SCALE GENOMIC DNA]</scope>
    <source>
        <strain evidence="8 9">CGMCC1 15093</strain>
    </source>
</reference>
<dbReference type="GO" id="GO:0006352">
    <property type="term" value="P:DNA-templated transcription initiation"/>
    <property type="evidence" value="ECO:0007669"/>
    <property type="project" value="InterPro"/>
</dbReference>
<dbReference type="PANTHER" id="PTHR43133:SF63">
    <property type="entry name" value="RNA POLYMERASE SIGMA FACTOR FECI-RELATED"/>
    <property type="match status" value="1"/>
</dbReference>
<dbReference type="OrthoDB" id="7205220at2"/>
<dbReference type="Proteomes" id="UP000281192">
    <property type="component" value="Chromosome"/>
</dbReference>
<keyword evidence="2" id="KW-0805">Transcription regulation</keyword>
<dbReference type="GO" id="GO:0003677">
    <property type="term" value="F:DNA binding"/>
    <property type="evidence" value="ECO:0007669"/>
    <property type="project" value="InterPro"/>
</dbReference>
<dbReference type="InterPro" id="IPR036388">
    <property type="entry name" value="WH-like_DNA-bd_sf"/>
</dbReference>
<dbReference type="EMBL" id="PJRQ01000052">
    <property type="protein sequence ID" value="PLR06428.1"/>
    <property type="molecule type" value="Genomic_DNA"/>
</dbReference>
<keyword evidence="10" id="KW-1185">Reference proteome</keyword>
<sequence>MTHVGEPVPTAPQDAVTLDALYRRYARWLGRVLRKTFHDVDPATSEDLVQETYVRVAPYHARGAIQHPRALLLKVATNLVRDHRRKSLRGGAAPVLIEETIEREEHASAPAQDEAVLLGQLIEKLPGKLRDVFVLSRFAGFTNQQTADHLGLSVKRVEALMTQALSLLAAQMAAKD</sequence>
<evidence type="ECO:0000256" key="4">
    <source>
        <dbReference type="ARBA" id="ARBA00023163"/>
    </source>
</evidence>
<dbReference type="PANTHER" id="PTHR43133">
    <property type="entry name" value="RNA POLYMERASE ECF-TYPE SIGMA FACTO"/>
    <property type="match status" value="1"/>
</dbReference>
<evidence type="ECO:0000313" key="8">
    <source>
        <dbReference type="EMBL" id="PLR06428.1"/>
    </source>
</evidence>
<dbReference type="AlphaFoldDB" id="A0A2N5CL14"/>